<accession>A0A8S5VDD7</accession>
<name>A0A8S5VDD7_9CAUD</name>
<reference evidence="1" key="1">
    <citation type="journal article" date="2021" name="Proc. Natl. Acad. Sci. U.S.A.">
        <title>A Catalog of Tens of Thousands of Viruses from Human Metagenomes Reveals Hidden Associations with Chronic Diseases.</title>
        <authorList>
            <person name="Tisza M.J."/>
            <person name="Buck C.B."/>
        </authorList>
    </citation>
    <scope>NUCLEOTIDE SEQUENCE</scope>
    <source>
        <strain evidence="1">CtGa111</strain>
    </source>
</reference>
<organism evidence="1">
    <name type="scientific">Siphoviridae sp. ctGa111</name>
    <dbReference type="NCBI Taxonomy" id="2825413"/>
    <lineage>
        <taxon>Viruses</taxon>
        <taxon>Duplodnaviria</taxon>
        <taxon>Heunggongvirae</taxon>
        <taxon>Uroviricota</taxon>
        <taxon>Caudoviricetes</taxon>
    </lineage>
</organism>
<proteinExistence type="predicted"/>
<sequence length="73" mass="8796">MWVLIANEYAEDHKFGCAEFRYKEDDGNSYGYSVMYLVMDYGIMIYKPYEIDEDHMDEIRDLLFEDLNKNYGV</sequence>
<protein>
    <submittedName>
        <fullName evidence="1">Uncharacterized protein</fullName>
    </submittedName>
</protein>
<dbReference type="EMBL" id="BK016245">
    <property type="protein sequence ID" value="DAG04732.1"/>
    <property type="molecule type" value="Genomic_DNA"/>
</dbReference>
<evidence type="ECO:0000313" key="1">
    <source>
        <dbReference type="EMBL" id="DAG04732.1"/>
    </source>
</evidence>